<keyword evidence="4" id="KW-1185">Reference proteome</keyword>
<proteinExistence type="predicted"/>
<comment type="caution">
    <text evidence="3">The sequence shown here is derived from an EMBL/GenBank/DDBJ whole genome shotgun (WGS) entry which is preliminary data.</text>
</comment>
<dbReference type="Gene3D" id="2.20.25.110">
    <property type="entry name" value="S-adenosyl-L-methionine-dependent methyltransferases"/>
    <property type="match status" value="1"/>
</dbReference>
<evidence type="ECO:0000313" key="3">
    <source>
        <dbReference type="EMBL" id="MBP1046686.1"/>
    </source>
</evidence>
<dbReference type="CDD" id="cd02440">
    <property type="entry name" value="AdoMet_MTases"/>
    <property type="match status" value="1"/>
</dbReference>
<name>A0ABS4CJF0_9ENTE</name>
<dbReference type="Proteomes" id="UP000673375">
    <property type="component" value="Unassembled WGS sequence"/>
</dbReference>
<feature type="domain" description="Methyltransferase" evidence="2">
    <location>
        <begin position="69"/>
        <end position="163"/>
    </location>
</feature>
<protein>
    <submittedName>
        <fullName evidence="3">Class I SAM-dependent methyltransferase</fullName>
    </submittedName>
</protein>
<accession>A0ABS4CJF0</accession>
<keyword evidence="1" id="KW-0808">Transferase</keyword>
<dbReference type="GO" id="GO:0032259">
    <property type="term" value="P:methylation"/>
    <property type="evidence" value="ECO:0007669"/>
    <property type="project" value="UniProtKB-KW"/>
</dbReference>
<keyword evidence="3" id="KW-0489">Methyltransferase</keyword>
<dbReference type="PANTHER" id="PTHR43861">
    <property type="entry name" value="TRANS-ACONITATE 2-METHYLTRANSFERASE-RELATED"/>
    <property type="match status" value="1"/>
</dbReference>
<dbReference type="RefSeq" id="WP_209557472.1">
    <property type="nucleotide sequence ID" value="NZ_JAEDXU010000004.1"/>
</dbReference>
<gene>
    <name evidence="3" type="ORF">I6N96_10330</name>
</gene>
<dbReference type="GO" id="GO:0008168">
    <property type="term" value="F:methyltransferase activity"/>
    <property type="evidence" value="ECO:0007669"/>
    <property type="project" value="UniProtKB-KW"/>
</dbReference>
<dbReference type="InterPro" id="IPR029063">
    <property type="entry name" value="SAM-dependent_MTases_sf"/>
</dbReference>
<dbReference type="SUPFAM" id="SSF53335">
    <property type="entry name" value="S-adenosyl-L-methionine-dependent methyltransferases"/>
    <property type="match status" value="1"/>
</dbReference>
<evidence type="ECO:0000259" key="2">
    <source>
        <dbReference type="Pfam" id="PF13649"/>
    </source>
</evidence>
<reference evidence="3 4" key="1">
    <citation type="submission" date="2020-12" db="EMBL/GenBank/DDBJ databases">
        <title>Vagococcus allomyrinae sp. nov. and Enterococcus lavae sp. nov., isolated from the larvae of Allomyrina dichotoma.</title>
        <authorList>
            <person name="Lee S.D."/>
        </authorList>
    </citation>
    <scope>NUCLEOTIDE SEQUENCE [LARGE SCALE GENOMIC DNA]</scope>
    <source>
        <strain evidence="3 4">BWM-S5</strain>
    </source>
</reference>
<dbReference type="Pfam" id="PF13649">
    <property type="entry name" value="Methyltransf_25"/>
    <property type="match status" value="1"/>
</dbReference>
<organism evidence="3 4">
    <name type="scientific">Enterococcus larvae</name>
    <dbReference type="NCBI Taxonomy" id="2794352"/>
    <lineage>
        <taxon>Bacteria</taxon>
        <taxon>Bacillati</taxon>
        <taxon>Bacillota</taxon>
        <taxon>Bacilli</taxon>
        <taxon>Lactobacillales</taxon>
        <taxon>Enterococcaceae</taxon>
        <taxon>Enterococcus</taxon>
    </lineage>
</organism>
<dbReference type="EMBL" id="JAEDXU010000004">
    <property type="protein sequence ID" value="MBP1046686.1"/>
    <property type="molecule type" value="Genomic_DNA"/>
</dbReference>
<evidence type="ECO:0000313" key="4">
    <source>
        <dbReference type="Proteomes" id="UP000673375"/>
    </source>
</evidence>
<dbReference type="InterPro" id="IPR041698">
    <property type="entry name" value="Methyltransf_25"/>
</dbReference>
<sequence>MNKELCMYQLPQIYQKGTESIWTDPYISGQLLQAHLDPEFDGASRKRSFIDASADWIEEQFPQDNHSEIIDFGCGPGLYTERMAEKGYTVTGIDFSKRSIEKAIASANKQQLPIRYIHGDYLSWQPEESYDLALLIYCDYGALSKEERKTLLKNMYGALKNGGQLLMDNFTTTQLTAFNEETSWSVHEQSSFWAEGEHVVLNRSKKYEENTVLEQAIVLKENEKCIYNIWKYFSTEETLTRELEEAGFTVKAVYKDVVGRLYEEAGETLAVVAEK</sequence>
<evidence type="ECO:0000256" key="1">
    <source>
        <dbReference type="ARBA" id="ARBA00022679"/>
    </source>
</evidence>
<dbReference type="Gene3D" id="3.40.50.150">
    <property type="entry name" value="Vaccinia Virus protein VP39"/>
    <property type="match status" value="1"/>
</dbReference>